<dbReference type="InterPro" id="IPR006680">
    <property type="entry name" value="Amidohydro-rel"/>
</dbReference>
<feature type="chain" id="PRO_5016621129" evidence="1">
    <location>
        <begin position="27"/>
        <end position="293"/>
    </location>
</feature>
<keyword evidence="1" id="KW-0732">Signal</keyword>
<evidence type="ECO:0000313" key="4">
    <source>
        <dbReference type="Proteomes" id="UP000263993"/>
    </source>
</evidence>
<feature type="domain" description="Amidohydrolase-related" evidence="2">
    <location>
        <begin position="137"/>
        <end position="288"/>
    </location>
</feature>
<dbReference type="InterPro" id="IPR032466">
    <property type="entry name" value="Metal_Hydrolase"/>
</dbReference>
<evidence type="ECO:0000313" key="3">
    <source>
        <dbReference type="EMBL" id="RDV01817.1"/>
    </source>
</evidence>
<dbReference type="Proteomes" id="UP000263993">
    <property type="component" value="Unassembled WGS sequence"/>
</dbReference>
<feature type="signal peptide" evidence="1">
    <location>
        <begin position="1"/>
        <end position="26"/>
    </location>
</feature>
<dbReference type="GO" id="GO:0016787">
    <property type="term" value="F:hydrolase activity"/>
    <property type="evidence" value="ECO:0007669"/>
    <property type="project" value="UniProtKB-KW"/>
</dbReference>
<dbReference type="EMBL" id="QRGO01000002">
    <property type="protein sequence ID" value="RDV01817.1"/>
    <property type="molecule type" value="Genomic_DNA"/>
</dbReference>
<dbReference type="AlphaFoldDB" id="A0A371B2T0"/>
<organism evidence="3 4">
    <name type="scientific">Undibacter mobilis</name>
    <dbReference type="NCBI Taxonomy" id="2292256"/>
    <lineage>
        <taxon>Bacteria</taxon>
        <taxon>Pseudomonadati</taxon>
        <taxon>Pseudomonadota</taxon>
        <taxon>Alphaproteobacteria</taxon>
        <taxon>Hyphomicrobiales</taxon>
        <taxon>Nitrobacteraceae</taxon>
        <taxon>Undibacter</taxon>
    </lineage>
</organism>
<keyword evidence="3" id="KW-0378">Hydrolase</keyword>
<evidence type="ECO:0000259" key="2">
    <source>
        <dbReference type="Pfam" id="PF04909"/>
    </source>
</evidence>
<reference evidence="4" key="1">
    <citation type="submission" date="2018-08" db="EMBL/GenBank/DDBJ databases">
        <authorList>
            <person name="Kim S.-J."/>
            <person name="Jung G.-Y."/>
        </authorList>
    </citation>
    <scope>NUCLEOTIDE SEQUENCE [LARGE SCALE GENOMIC DNA]</scope>
    <source>
        <strain evidence="4">GY_H</strain>
    </source>
</reference>
<accession>A0A371B2T0</accession>
<dbReference type="RefSeq" id="WP_115517940.1">
    <property type="nucleotide sequence ID" value="NZ_QRGO01000002.1"/>
</dbReference>
<dbReference type="OrthoDB" id="3982782at2"/>
<comment type="caution">
    <text evidence="3">The sequence shown here is derived from an EMBL/GenBank/DDBJ whole genome shotgun (WGS) entry which is preliminary data.</text>
</comment>
<protein>
    <submittedName>
        <fullName evidence="3">Amidohydrolase</fullName>
    </submittedName>
</protein>
<keyword evidence="4" id="KW-1185">Reference proteome</keyword>
<evidence type="ECO:0000256" key="1">
    <source>
        <dbReference type="SAM" id="SignalP"/>
    </source>
</evidence>
<dbReference type="Gene3D" id="3.20.20.140">
    <property type="entry name" value="Metal-dependent hydrolases"/>
    <property type="match status" value="1"/>
</dbReference>
<gene>
    <name evidence="3" type="ORF">DXH78_14375</name>
</gene>
<sequence>MRFERLIFLAALGLAVLVLMSRPGRAQDGAQANANDAASMPIFDAHMHYNQEPNPFFSLDKVIEVFGRNNVKGVLATSRPNKGTHQLMEAKAPGLWVVPFIRPYRVRADIQTWFGDPLSIELIEQEFKRGYYRGIGEFHLYGKAAWNPIVKRIVDFAVANDLYLHAHSDEEALIILFEHNPKAKIIWAHTGFSTPPSRVAELFEKYPMLWGELSYRGGITGPGRALTPEWRDLFARYSDRFLLGSDTWINERWASYDDTFSEYRSWLKQLPREQAQRIAWGNAQKLFGAAKVD</sequence>
<name>A0A371B2T0_9BRAD</name>
<proteinExistence type="predicted"/>
<dbReference type="SUPFAM" id="SSF51556">
    <property type="entry name" value="Metallo-dependent hydrolases"/>
    <property type="match status" value="1"/>
</dbReference>
<dbReference type="Pfam" id="PF04909">
    <property type="entry name" value="Amidohydro_2"/>
    <property type="match status" value="1"/>
</dbReference>